<accession>A0A151ITJ0</accession>
<sequence length="276" mass="31787">MDPNTLTVAQLKDILIQYKQYGRKAELIARMQKVDPTEGWILEATLQTEANDDMEEAVQEDGAQPQEDEQIGQETASSLARWQTTLQARERELMQKEIELLRRENQLLRSSPTTSTTSTMSRATTSIKSIGELLSEYTGSSEDFERWKAQVKMVRSTYELDENATKILTSSKLRGKAQEWYYSLTENLTLPTDTILDKMDAMFKQPIGQLERRRQFEARQWRKDETFSSYCHDKIILGNCVPIAEDELVDYVVEGIPSETLKNQAKSSPSPRCRHY</sequence>
<organism evidence="3 4">
    <name type="scientific">Trachymyrmex cornetzi</name>
    <dbReference type="NCBI Taxonomy" id="471704"/>
    <lineage>
        <taxon>Eukaryota</taxon>
        <taxon>Metazoa</taxon>
        <taxon>Ecdysozoa</taxon>
        <taxon>Arthropoda</taxon>
        <taxon>Hexapoda</taxon>
        <taxon>Insecta</taxon>
        <taxon>Pterygota</taxon>
        <taxon>Neoptera</taxon>
        <taxon>Endopterygota</taxon>
        <taxon>Hymenoptera</taxon>
        <taxon>Apocrita</taxon>
        <taxon>Aculeata</taxon>
        <taxon>Formicoidea</taxon>
        <taxon>Formicidae</taxon>
        <taxon>Myrmicinae</taxon>
        <taxon>Trachymyrmex</taxon>
    </lineage>
</organism>
<name>A0A151ITJ0_9HYME</name>
<evidence type="ECO:0000256" key="2">
    <source>
        <dbReference type="SAM" id="MobiDB-lite"/>
    </source>
</evidence>
<evidence type="ECO:0008006" key="5">
    <source>
        <dbReference type="Google" id="ProtNLM"/>
    </source>
</evidence>
<dbReference type="STRING" id="471704.A0A151ITJ0"/>
<reference evidence="3 4" key="1">
    <citation type="submission" date="2015-09" db="EMBL/GenBank/DDBJ databases">
        <title>Trachymyrmex cornetzi WGS genome.</title>
        <authorList>
            <person name="Nygaard S."/>
            <person name="Hu H."/>
            <person name="Boomsma J."/>
            <person name="Zhang G."/>
        </authorList>
    </citation>
    <scope>NUCLEOTIDE SEQUENCE [LARGE SCALE GENOMIC DNA]</scope>
    <source>
        <strain evidence="3">Tcor2-1</strain>
        <tissue evidence="3">Whole body</tissue>
    </source>
</reference>
<evidence type="ECO:0000256" key="1">
    <source>
        <dbReference type="SAM" id="Coils"/>
    </source>
</evidence>
<dbReference type="EMBL" id="KQ981023">
    <property type="protein sequence ID" value="KYN10221.1"/>
    <property type="molecule type" value="Genomic_DNA"/>
</dbReference>
<proteinExistence type="predicted"/>
<dbReference type="Proteomes" id="UP000078492">
    <property type="component" value="Unassembled WGS sequence"/>
</dbReference>
<protein>
    <recommendedName>
        <fullName evidence="5">SAP domain-containing protein</fullName>
    </recommendedName>
</protein>
<keyword evidence="1" id="KW-0175">Coiled coil</keyword>
<dbReference type="AlphaFoldDB" id="A0A151ITJ0"/>
<feature type="region of interest" description="Disordered" evidence="2">
    <location>
        <begin position="53"/>
        <end position="77"/>
    </location>
</feature>
<evidence type="ECO:0000313" key="3">
    <source>
        <dbReference type="EMBL" id="KYN10221.1"/>
    </source>
</evidence>
<gene>
    <name evidence="3" type="ORF">ALC57_17652</name>
</gene>
<keyword evidence="4" id="KW-1185">Reference proteome</keyword>
<evidence type="ECO:0000313" key="4">
    <source>
        <dbReference type="Proteomes" id="UP000078492"/>
    </source>
</evidence>
<feature type="coiled-coil region" evidence="1">
    <location>
        <begin position="79"/>
        <end position="111"/>
    </location>
</feature>